<reference evidence="4" key="1">
    <citation type="submission" date="2015-07" db="EMBL/GenBank/DDBJ databases">
        <authorList>
            <person name="Rodrigo-Torres Lidia"/>
            <person name="Arahal R.David."/>
        </authorList>
    </citation>
    <scope>NUCLEOTIDE SEQUENCE [LARGE SCALE GENOMIC DNA]</scope>
    <source>
        <strain evidence="4">CECT 5096</strain>
    </source>
</reference>
<dbReference type="Proteomes" id="UP000049983">
    <property type="component" value="Unassembled WGS sequence"/>
</dbReference>
<accession>A0A0M6ZDB3</accession>
<dbReference type="STRING" id="311410.LA5095_00426"/>
<keyword evidence="1" id="KW-0175">Coiled coil</keyword>
<evidence type="ECO:0000256" key="1">
    <source>
        <dbReference type="SAM" id="Coils"/>
    </source>
</evidence>
<protein>
    <submittedName>
        <fullName evidence="3">Uncharacterized protein</fullName>
    </submittedName>
</protein>
<gene>
    <name evidence="3" type="ORF">LA5096_03566</name>
</gene>
<proteinExistence type="predicted"/>
<name>A0A0M6ZDB3_9HYPH</name>
<evidence type="ECO:0000313" key="3">
    <source>
        <dbReference type="EMBL" id="CTQ73200.1"/>
    </source>
</evidence>
<dbReference type="AlphaFoldDB" id="A0A0M6ZDB3"/>
<feature type="transmembrane region" description="Helical" evidence="2">
    <location>
        <begin position="381"/>
        <end position="399"/>
    </location>
</feature>
<feature type="transmembrane region" description="Helical" evidence="2">
    <location>
        <begin position="354"/>
        <end position="375"/>
    </location>
</feature>
<dbReference type="EMBL" id="CXWC01000011">
    <property type="protein sequence ID" value="CTQ73200.1"/>
    <property type="molecule type" value="Genomic_DNA"/>
</dbReference>
<feature type="transmembrane region" description="Helical" evidence="2">
    <location>
        <begin position="75"/>
        <end position="94"/>
    </location>
</feature>
<organism evidence="3 4">
    <name type="scientific">Roseibium album</name>
    <dbReference type="NCBI Taxonomy" id="311410"/>
    <lineage>
        <taxon>Bacteria</taxon>
        <taxon>Pseudomonadati</taxon>
        <taxon>Pseudomonadota</taxon>
        <taxon>Alphaproteobacteria</taxon>
        <taxon>Hyphomicrobiales</taxon>
        <taxon>Stappiaceae</taxon>
        <taxon>Roseibium</taxon>
    </lineage>
</organism>
<feature type="coiled-coil region" evidence="1">
    <location>
        <begin position="222"/>
        <end position="280"/>
    </location>
</feature>
<keyword evidence="2" id="KW-1133">Transmembrane helix</keyword>
<feature type="transmembrane region" description="Helical" evidence="2">
    <location>
        <begin position="317"/>
        <end position="334"/>
    </location>
</feature>
<evidence type="ECO:0000313" key="4">
    <source>
        <dbReference type="Proteomes" id="UP000049983"/>
    </source>
</evidence>
<evidence type="ECO:0000256" key="2">
    <source>
        <dbReference type="SAM" id="Phobius"/>
    </source>
</evidence>
<keyword evidence="4" id="KW-1185">Reference proteome</keyword>
<keyword evidence="2" id="KW-0472">Membrane</keyword>
<keyword evidence="2" id="KW-0812">Transmembrane</keyword>
<sequence length="637" mass="70859">MTLLKQEDCADKPVSKDTHLLRGHNPVPNACLRQGWAETLTTGSECALAAATLCWELSTPRSATAGRRISASSGIWTGFAPYLFLLVLTFLTLLTSVANAQIEVPGSDTPSAQNDAEISASLNAITSILVAQDAKRQIAGELRKAIENAGTEVDRAELSERLKTVNLELVRLENQIVSLATGFTENELNPADASFELQAEVEELIRPFIWTLKSATENAREIEQLKQTILATSEATDQAEKAIERVKPMIERAPADSILRERLELILQDWETRLILARDQSITVEQQLRSRLDQKVDPSDVASQAFTSFFSDRGRNFFIGLFAFVLVIFVSRLMRRVLLTLIGRSRNRSFPVRLGTLIYDALTLCLAFGTTIAIFNFYNDWFLTGAMLLAFLTIGWFLLKSLPSLIEQVTLLLNLGAVQEGERVVINNVPWRVSRLDLYSELENPSLRGGHYTVPVRELRGQHSRPMDGNEKWFPSEEGDWVLLDNGLWAEVILQSPEAVHLREEGGAVSHFTTPAYLDQNPKNLSDRYRATIEFGIDYAHQADAATLIPEKMQAYIDGALRAKFGEKGILSTYVTLFRAGASSLDFEIEADVGPGMGHVYETVEHALARFAIECCTQNGWTIPFQQLVVHRSADGS</sequence>